<keyword evidence="2" id="KW-0378">Hydrolase</keyword>
<dbReference type="PANTHER" id="PTHR46732:SF8">
    <property type="entry name" value="ATP-DEPENDENT PROTEASE LA (LON) DOMAIN PROTEIN"/>
    <property type="match status" value="1"/>
</dbReference>
<dbReference type="PROSITE" id="PS51787">
    <property type="entry name" value="LON_N"/>
    <property type="match status" value="1"/>
</dbReference>
<dbReference type="SMART" id="SM00464">
    <property type="entry name" value="LON"/>
    <property type="match status" value="1"/>
</dbReference>
<dbReference type="GO" id="GO:0006508">
    <property type="term" value="P:proteolysis"/>
    <property type="evidence" value="ECO:0007669"/>
    <property type="project" value="UniProtKB-KW"/>
</dbReference>
<reference evidence="2 3" key="1">
    <citation type="submission" date="2015-02" db="EMBL/GenBank/DDBJ databases">
        <authorList>
            <person name="Slaby B."/>
            <person name="Hentschel U."/>
        </authorList>
    </citation>
    <scope>NUCLEOTIDE SEQUENCE [LARGE SCALE GENOMIC DNA]</scope>
    <source>
        <strain evidence="2">15L</strain>
    </source>
</reference>
<dbReference type="SUPFAM" id="SSF88697">
    <property type="entry name" value="PUA domain-like"/>
    <property type="match status" value="1"/>
</dbReference>
<name>A0A0G8AW88_9SYNE</name>
<dbReference type="STRING" id="431041.FLM9_132"/>
<dbReference type="InterPro" id="IPR003111">
    <property type="entry name" value="Lon_prtase_N"/>
</dbReference>
<proteinExistence type="predicted"/>
<dbReference type="PANTHER" id="PTHR46732">
    <property type="entry name" value="ATP-DEPENDENT PROTEASE LA (LON) DOMAIN PROTEIN"/>
    <property type="match status" value="1"/>
</dbReference>
<dbReference type="EMBL" id="JYFQ01000098">
    <property type="protein sequence ID" value="KKZ12865.1"/>
    <property type="molecule type" value="Genomic_DNA"/>
</dbReference>
<evidence type="ECO:0000313" key="2">
    <source>
        <dbReference type="EMBL" id="KKZ12865.1"/>
    </source>
</evidence>
<dbReference type="GO" id="GO:0008233">
    <property type="term" value="F:peptidase activity"/>
    <property type="evidence" value="ECO:0007669"/>
    <property type="project" value="UniProtKB-KW"/>
</dbReference>
<gene>
    <name evidence="2" type="ORF">TQ37_05015</name>
</gene>
<dbReference type="Pfam" id="PF02190">
    <property type="entry name" value="LON_substr_bdg"/>
    <property type="match status" value="1"/>
</dbReference>
<dbReference type="Gene3D" id="2.30.130.40">
    <property type="entry name" value="LON domain-like"/>
    <property type="match status" value="1"/>
</dbReference>
<keyword evidence="2" id="KW-0645">Protease</keyword>
<dbReference type="InterPro" id="IPR015947">
    <property type="entry name" value="PUA-like_sf"/>
</dbReference>
<comment type="caution">
    <text evidence="2">The sequence shown here is derived from an EMBL/GenBank/DDBJ whole genome shotgun (WGS) entry which is preliminary data.</text>
</comment>
<feature type="domain" description="Lon N-terminal" evidence="1">
    <location>
        <begin position="10"/>
        <end position="197"/>
    </location>
</feature>
<dbReference type="AlphaFoldDB" id="A0A0G8AW88"/>
<organism evidence="2 3">
    <name type="scientific">Candidatus Synechococcus spongiarum 15L</name>
    <dbReference type="NCBI Taxonomy" id="1608419"/>
    <lineage>
        <taxon>Bacteria</taxon>
        <taxon>Bacillati</taxon>
        <taxon>Cyanobacteriota</taxon>
        <taxon>Cyanophyceae</taxon>
        <taxon>Synechococcales</taxon>
        <taxon>Synechococcaceae</taxon>
        <taxon>Synechococcus</taxon>
    </lineage>
</organism>
<dbReference type="Proteomes" id="UP000035037">
    <property type="component" value="Unassembled WGS sequence"/>
</dbReference>
<sequence length="215" mass="24310">MTTPLAVRELPLFLLSGVVLFPREVLPLHIFEYRYRIMLKTVLETDQRFGVISCDPETGESSTVGCCTEILQHHSMEGDRSAIVTRGQQRFRVLNRVRDTPFCIGLVSWLEDAPPKADLTDLVRNVHSALGDVVKLSAKLSGKSFRLPEDIPFGPEEVSFWLASRLDHATAVQQHLLEITDTAERLQQEYTLLDKARRQLAARTVLKDLEQGTKN</sequence>
<evidence type="ECO:0000313" key="3">
    <source>
        <dbReference type="Proteomes" id="UP000035037"/>
    </source>
</evidence>
<dbReference type="InterPro" id="IPR046336">
    <property type="entry name" value="Lon_prtase_N_sf"/>
</dbReference>
<evidence type="ECO:0000259" key="1">
    <source>
        <dbReference type="PROSITE" id="PS51787"/>
    </source>
</evidence>
<dbReference type="PATRIC" id="fig|1608419.3.peg.2577"/>
<dbReference type="Gene3D" id="1.20.58.1480">
    <property type="match status" value="1"/>
</dbReference>
<reference evidence="2 3" key="2">
    <citation type="submission" date="2015-05" db="EMBL/GenBank/DDBJ databases">
        <title>Lifestyle Evolution in Cyanobacterial Symbionts of Sponges.</title>
        <authorList>
            <person name="Burgsdorf I."/>
            <person name="Slaby B.M."/>
            <person name="Handley K.M."/>
            <person name="Haber M."/>
            <person name="Blom J."/>
            <person name="Marshall C.W."/>
            <person name="Gilbert J.A."/>
            <person name="Hentschel U."/>
            <person name="Steindler L."/>
        </authorList>
    </citation>
    <scope>NUCLEOTIDE SEQUENCE [LARGE SCALE GENOMIC DNA]</scope>
    <source>
        <strain evidence="2">15L</strain>
    </source>
</reference>
<protein>
    <submittedName>
        <fullName evidence="2">ATP-dependent protease</fullName>
    </submittedName>
</protein>
<accession>A0A0G8AW88</accession>